<evidence type="ECO:0000256" key="4">
    <source>
        <dbReference type="SAM" id="SignalP"/>
    </source>
</evidence>
<keyword evidence="7" id="KW-1185">Reference proteome</keyword>
<dbReference type="InterPro" id="IPR036322">
    <property type="entry name" value="WD40_repeat_dom_sf"/>
</dbReference>
<evidence type="ECO:0000259" key="5">
    <source>
        <dbReference type="Pfam" id="PF01103"/>
    </source>
</evidence>
<dbReference type="Gene3D" id="2.130.10.10">
    <property type="entry name" value="YVTN repeat-like/Quinoprotein amine dehydrogenase"/>
    <property type="match status" value="1"/>
</dbReference>
<dbReference type="PROSITE" id="PS50082">
    <property type="entry name" value="WD_REPEATS_2"/>
    <property type="match status" value="1"/>
</dbReference>
<evidence type="ECO:0000313" key="6">
    <source>
        <dbReference type="EMBL" id="SFC83696.1"/>
    </source>
</evidence>
<dbReference type="STRING" id="623281.SAMN05421747_1349"/>
<dbReference type="RefSeq" id="WP_090975201.1">
    <property type="nucleotide sequence ID" value="NZ_FOLL01000034.1"/>
</dbReference>
<keyword evidence="3" id="KW-0853">WD repeat</keyword>
<organism evidence="6 7">
    <name type="scientific">Parapedobacter composti</name>
    <dbReference type="NCBI Taxonomy" id="623281"/>
    <lineage>
        <taxon>Bacteria</taxon>
        <taxon>Pseudomonadati</taxon>
        <taxon>Bacteroidota</taxon>
        <taxon>Sphingobacteriia</taxon>
        <taxon>Sphingobacteriales</taxon>
        <taxon>Sphingobacteriaceae</taxon>
        <taxon>Parapedobacter</taxon>
    </lineage>
</organism>
<feature type="chain" id="PRO_5011772878" evidence="4">
    <location>
        <begin position="38"/>
        <end position="685"/>
    </location>
</feature>
<keyword evidence="2" id="KW-0472">Membrane</keyword>
<reference evidence="6 7" key="1">
    <citation type="submission" date="2016-10" db="EMBL/GenBank/DDBJ databases">
        <authorList>
            <person name="de Groot N.N."/>
        </authorList>
    </citation>
    <scope>NUCLEOTIDE SEQUENCE [LARGE SCALE GENOMIC DNA]</scope>
    <source>
        <strain evidence="6 7">DSM 22900</strain>
    </source>
</reference>
<dbReference type="SUPFAM" id="SSF50978">
    <property type="entry name" value="WD40 repeat-like"/>
    <property type="match status" value="1"/>
</dbReference>
<gene>
    <name evidence="6" type="ORF">SAMN05421747_1349</name>
</gene>
<dbReference type="Pfam" id="PF01103">
    <property type="entry name" value="Omp85"/>
    <property type="match status" value="1"/>
</dbReference>
<protein>
    <submittedName>
        <fullName evidence="6">Surface antigen</fullName>
    </submittedName>
</protein>
<keyword evidence="4" id="KW-0732">Signal</keyword>
<dbReference type="AlphaFoldDB" id="A0A1I1MEX4"/>
<accession>A0A1I1MEX4</accession>
<dbReference type="InterPro" id="IPR001680">
    <property type="entry name" value="WD40_rpt"/>
</dbReference>
<feature type="domain" description="Bacterial surface antigen (D15)" evidence="5">
    <location>
        <begin position="400"/>
        <end position="591"/>
    </location>
</feature>
<dbReference type="InterPro" id="IPR015943">
    <property type="entry name" value="WD40/YVTN_repeat-like_dom_sf"/>
</dbReference>
<sequence>MLNVKINELMPILYAAFRYTLSLLLLVCLSFSITVHAQDPTNRHATAPLAANGGRMVQFVDGQLIVSTILADDAATVIATSHHASPYFCTISDDGHWLLYSIKTKTEKTTYVHDLTRNGEMKQQYPFAIESAAFTRDGDRAFFVHSKTFWGAKLAAYDTQHWQLLIMRSITDLTTSIAVDAEGSHLLAAARSVVRQIDTETLKTQKVHWETSRLNGLVYNPADRHQYASINHKNRIEVRDLRQDRVVQTIHADKGQFTQLAFAPDGRYLMSLNDAGHLAVWDLSERSRVTALNNTIAADGFEEGKLTVLNQAGWQSVRTDLAEARISATSALPDSAFLNGPTSKVGIVPIPIISYSPETSFLLGLGMSFILPPKVNGSSVPPRFFRPSSITPSVAYGFNGQLQTSLTIDYFSKRGWHYVNHASFLHNNRSYFFGLGNDAQKEHSTVYHNNVFSWEGEVTKAIDERFFAGITYQVRNDSRLDFGGSASTAVPNGDGGFLAGAGPVLRFDTRNDLFFPTGGYYADLSFRRYGGWLGSDFVYSDVKLDYRGFHALPILTEGTTLAVQALYHGVFNGDAPFYQLPYLSADRLLRGIWRNLYIDRQAIALQGELRSNFSNVDPRYGYVVFAGAGDVAPSFFEDYKPGITGVFGVGFRQQVIPKLKLQSRIDLSVTTKGNVGIFGGIGLTF</sequence>
<dbReference type="Proteomes" id="UP000199577">
    <property type="component" value="Unassembled WGS sequence"/>
</dbReference>
<feature type="signal peptide" evidence="4">
    <location>
        <begin position="1"/>
        <end position="37"/>
    </location>
</feature>
<dbReference type="Gene3D" id="2.40.160.50">
    <property type="entry name" value="membrane protein fhac: a member of the omp85/tpsb transporter family"/>
    <property type="match status" value="1"/>
</dbReference>
<comment type="subcellular location">
    <subcellularLocation>
        <location evidence="1">Membrane</location>
    </subcellularLocation>
</comment>
<dbReference type="SMART" id="SM00320">
    <property type="entry name" value="WD40"/>
    <property type="match status" value="2"/>
</dbReference>
<dbReference type="OrthoDB" id="9771071at2"/>
<dbReference type="EMBL" id="FOLL01000034">
    <property type="protein sequence ID" value="SFC83696.1"/>
    <property type="molecule type" value="Genomic_DNA"/>
</dbReference>
<dbReference type="GO" id="GO:0019867">
    <property type="term" value="C:outer membrane"/>
    <property type="evidence" value="ECO:0007669"/>
    <property type="project" value="InterPro"/>
</dbReference>
<proteinExistence type="predicted"/>
<evidence type="ECO:0000256" key="2">
    <source>
        <dbReference type="ARBA" id="ARBA00023136"/>
    </source>
</evidence>
<evidence type="ECO:0000256" key="1">
    <source>
        <dbReference type="ARBA" id="ARBA00004370"/>
    </source>
</evidence>
<feature type="repeat" description="WD" evidence="3">
    <location>
        <begin position="250"/>
        <end position="291"/>
    </location>
</feature>
<name>A0A1I1MEX4_9SPHI</name>
<dbReference type="InterPro" id="IPR000184">
    <property type="entry name" value="Bac_surfAg_D15"/>
</dbReference>
<evidence type="ECO:0000256" key="3">
    <source>
        <dbReference type="PROSITE-ProRule" id="PRU00221"/>
    </source>
</evidence>
<evidence type="ECO:0000313" key="7">
    <source>
        <dbReference type="Proteomes" id="UP000199577"/>
    </source>
</evidence>